<dbReference type="InterPro" id="IPR036844">
    <property type="entry name" value="Hint_dom_sf"/>
</dbReference>
<dbReference type="SUPFAM" id="SSF51294">
    <property type="entry name" value="Hedgehog/intein (Hint) domain"/>
    <property type="match status" value="1"/>
</dbReference>
<comment type="caution">
    <text evidence="2">The sequence shown here is derived from an EMBL/GenBank/DDBJ whole genome shotgun (WGS) entry which is preliminary data.</text>
</comment>
<organism evidence="2 3">
    <name type="scientific">Streptomyces plumbiresistens</name>
    <dbReference type="NCBI Taxonomy" id="511811"/>
    <lineage>
        <taxon>Bacteria</taxon>
        <taxon>Bacillati</taxon>
        <taxon>Actinomycetota</taxon>
        <taxon>Actinomycetes</taxon>
        <taxon>Kitasatosporales</taxon>
        <taxon>Streptomycetaceae</taxon>
        <taxon>Streptomyces</taxon>
    </lineage>
</organism>
<gene>
    <name evidence="2" type="ORF">GCM10022232_74960</name>
</gene>
<dbReference type="Gene3D" id="2.170.16.10">
    <property type="entry name" value="Hedgehog/Intein (Hint) domain"/>
    <property type="match status" value="1"/>
</dbReference>
<dbReference type="InterPro" id="IPR030934">
    <property type="entry name" value="Intein_C"/>
</dbReference>
<dbReference type="InterPro" id="IPR003587">
    <property type="entry name" value="Hint_dom_N"/>
</dbReference>
<dbReference type="Proteomes" id="UP001500456">
    <property type="component" value="Unassembled WGS sequence"/>
</dbReference>
<dbReference type="NCBIfam" id="TIGR01443">
    <property type="entry name" value="intein_Cterm"/>
    <property type="match status" value="1"/>
</dbReference>
<name>A0ABP7T1L6_9ACTN</name>
<evidence type="ECO:0000313" key="3">
    <source>
        <dbReference type="Proteomes" id="UP001500456"/>
    </source>
</evidence>
<evidence type="ECO:0000259" key="1">
    <source>
        <dbReference type="SMART" id="SM00306"/>
    </source>
</evidence>
<accession>A0ABP7T1L6</accession>
<dbReference type="CDD" id="cd00081">
    <property type="entry name" value="Hint"/>
    <property type="match status" value="1"/>
</dbReference>
<dbReference type="EMBL" id="BAAAZX010000028">
    <property type="protein sequence ID" value="GAA4019728.1"/>
    <property type="molecule type" value="Genomic_DNA"/>
</dbReference>
<keyword evidence="3" id="KW-1185">Reference proteome</keyword>
<evidence type="ECO:0000313" key="2">
    <source>
        <dbReference type="EMBL" id="GAA4019728.1"/>
    </source>
</evidence>
<dbReference type="SMART" id="SM00306">
    <property type="entry name" value="HintN"/>
    <property type="match status" value="1"/>
</dbReference>
<dbReference type="RefSeq" id="WP_345569494.1">
    <property type="nucleotide sequence ID" value="NZ_BAAAZX010000028.1"/>
</dbReference>
<feature type="domain" description="Hint" evidence="1">
    <location>
        <begin position="27"/>
        <end position="134"/>
    </location>
</feature>
<sequence>MRRAVKKVVKEVKETVKEEVQSAACEANSFKPGTRVLMADGSTKPIEKVKVGDKVVATDPRTGKTSVQTATATIIGKGSKDLVRITLKVHDGSSAKAETTTVTATAGHPFWVPSLREWVDAGELKQGQWLQTSSGTWIQVGAVEAWTARKATVHNLTVTDVHTYYVLAGSTPVLAHNCLADATDFDLTAAALRPIPPKKGKPFQYEFHMTEAGRSLQKHTDPTSRTAGHIAKYAPFLRGANRKNDFGALNRGGADLVGELLGNPNATRTISPSSAHYGGEVLEIEDSATGRGARWSMRGGRVQFEGWL</sequence>
<protein>
    <recommendedName>
        <fullName evidence="1">Hint domain-containing protein</fullName>
    </recommendedName>
</protein>
<proteinExistence type="predicted"/>
<dbReference type="PROSITE" id="PS50818">
    <property type="entry name" value="INTEIN_C_TER"/>
    <property type="match status" value="1"/>
</dbReference>
<dbReference type="Pfam" id="PF07591">
    <property type="entry name" value="PT-HINT"/>
    <property type="match status" value="1"/>
</dbReference>
<reference evidence="3" key="1">
    <citation type="journal article" date="2019" name="Int. J. Syst. Evol. Microbiol.">
        <title>The Global Catalogue of Microorganisms (GCM) 10K type strain sequencing project: providing services to taxonomists for standard genome sequencing and annotation.</title>
        <authorList>
            <consortium name="The Broad Institute Genomics Platform"/>
            <consortium name="The Broad Institute Genome Sequencing Center for Infectious Disease"/>
            <person name="Wu L."/>
            <person name="Ma J."/>
        </authorList>
    </citation>
    <scope>NUCLEOTIDE SEQUENCE [LARGE SCALE GENOMIC DNA]</scope>
    <source>
        <strain evidence="3">JCM 16924</strain>
    </source>
</reference>